<proteinExistence type="predicted"/>
<protein>
    <recommendedName>
        <fullName evidence="5">LIM zinc-binding domain-containing protein</fullName>
    </recommendedName>
</protein>
<dbReference type="AlphaFoldDB" id="A0A9P0AWE6"/>
<dbReference type="SUPFAM" id="SSF57716">
    <property type="entry name" value="Glucocorticoid receptor-like (DNA-binding domain)"/>
    <property type="match status" value="2"/>
</dbReference>
<keyword evidence="1 4" id="KW-0479">Metal-binding</keyword>
<evidence type="ECO:0000256" key="3">
    <source>
        <dbReference type="ARBA" id="ARBA00023038"/>
    </source>
</evidence>
<evidence type="ECO:0000313" key="7">
    <source>
        <dbReference type="Proteomes" id="UP001154078"/>
    </source>
</evidence>
<dbReference type="InterPro" id="IPR001781">
    <property type="entry name" value="Znf_LIM"/>
</dbReference>
<keyword evidence="7" id="KW-1185">Reference proteome</keyword>
<dbReference type="Proteomes" id="UP001154078">
    <property type="component" value="Chromosome 11"/>
</dbReference>
<evidence type="ECO:0000313" key="6">
    <source>
        <dbReference type="EMBL" id="CAH0549634.1"/>
    </source>
</evidence>
<organism evidence="6 7">
    <name type="scientific">Brassicogethes aeneus</name>
    <name type="common">Rape pollen beetle</name>
    <name type="synonym">Meligethes aeneus</name>
    <dbReference type="NCBI Taxonomy" id="1431903"/>
    <lineage>
        <taxon>Eukaryota</taxon>
        <taxon>Metazoa</taxon>
        <taxon>Ecdysozoa</taxon>
        <taxon>Arthropoda</taxon>
        <taxon>Hexapoda</taxon>
        <taxon>Insecta</taxon>
        <taxon>Pterygota</taxon>
        <taxon>Neoptera</taxon>
        <taxon>Endopterygota</taxon>
        <taxon>Coleoptera</taxon>
        <taxon>Polyphaga</taxon>
        <taxon>Cucujiformia</taxon>
        <taxon>Nitidulidae</taxon>
        <taxon>Meligethinae</taxon>
        <taxon>Brassicogethes</taxon>
    </lineage>
</organism>
<accession>A0A9P0AWE6</accession>
<keyword evidence="2 4" id="KW-0862">Zinc</keyword>
<dbReference type="GO" id="GO:0046872">
    <property type="term" value="F:metal ion binding"/>
    <property type="evidence" value="ECO:0007669"/>
    <property type="project" value="UniProtKB-KW"/>
</dbReference>
<evidence type="ECO:0000256" key="4">
    <source>
        <dbReference type="PROSITE-ProRule" id="PRU00125"/>
    </source>
</evidence>
<keyword evidence="3 4" id="KW-0440">LIM domain</keyword>
<gene>
    <name evidence="6" type="ORF">MELIAE_LOCUS2723</name>
</gene>
<sequence length="508" mass="57133">MACKKCGYNCGNEKKFCYTSYICCCKCGQSLCKETAICWLGEYFCSSCKPECIDPCCDGIKFCKICSSRSISVPCCKNNNSNFGCKAFESQCCMKRTRSCCAFPSQKTWNWPIPRETANFYNRNHNRPNLFDNCCTRFDKKCGCNELKDCCGRKCKKVPKCPMIIKKPTPNECIPKECCSIFNCTIKNCSDSCVPSTRGCSRGCSPPPCQNRGCGSPIRCPPRKVCCPPNECGEGPRCYDPCKNIKKSCAPPPCCPQKNPCYKPRCRPRNCSPKCTTASPKCKRLVLDDCQNFCCLSKCPPKDCQKNPCAEKKCCCIAKEFTNCHKFCKPLKRPVNCLPEIKCCGKGFSYNKCGEPCCPLEPLGCRECCEVKCEPCGLMTPDEVRKKLERMARVNKDCQTKNCKKNLRVCCQDEGADCCDKDVCTGCTSCRPCPFVTPRCIRCKQKVYAAEQILVKDGVFHNNCFTCHCCNKVLDIINVYEGCGEIYCKQCYNHFFGLHYYGYGAFKS</sequence>
<evidence type="ECO:0000259" key="5">
    <source>
        <dbReference type="PROSITE" id="PS50023"/>
    </source>
</evidence>
<dbReference type="PROSITE" id="PS00478">
    <property type="entry name" value="LIM_DOMAIN_1"/>
    <property type="match status" value="1"/>
</dbReference>
<dbReference type="PROSITE" id="PS50023">
    <property type="entry name" value="LIM_DOMAIN_2"/>
    <property type="match status" value="1"/>
</dbReference>
<evidence type="ECO:0000256" key="1">
    <source>
        <dbReference type="ARBA" id="ARBA00022723"/>
    </source>
</evidence>
<dbReference type="OrthoDB" id="1679758at2759"/>
<reference evidence="6" key="1">
    <citation type="submission" date="2021-12" db="EMBL/GenBank/DDBJ databases">
        <authorList>
            <person name="King R."/>
        </authorList>
    </citation>
    <scope>NUCLEOTIDE SEQUENCE</scope>
</reference>
<name>A0A9P0AWE6_BRAAE</name>
<feature type="domain" description="LIM zinc-binding" evidence="5">
    <location>
        <begin position="438"/>
        <end position="498"/>
    </location>
</feature>
<evidence type="ECO:0000256" key="2">
    <source>
        <dbReference type="ARBA" id="ARBA00022833"/>
    </source>
</evidence>
<dbReference type="SMART" id="SM00132">
    <property type="entry name" value="LIM"/>
    <property type="match status" value="1"/>
</dbReference>
<dbReference type="EMBL" id="OV121142">
    <property type="protein sequence ID" value="CAH0549634.1"/>
    <property type="molecule type" value="Genomic_DNA"/>
</dbReference>